<evidence type="ECO:0000313" key="4">
    <source>
        <dbReference type="Proteomes" id="UP000306912"/>
    </source>
</evidence>
<organism evidence="3 4">
    <name type="scientific">Culicoidibacter larvae</name>
    <dbReference type="NCBI Taxonomy" id="2579976"/>
    <lineage>
        <taxon>Bacteria</taxon>
        <taxon>Bacillati</taxon>
        <taxon>Bacillota</taxon>
        <taxon>Culicoidibacteria</taxon>
        <taxon>Culicoidibacterales</taxon>
        <taxon>Culicoidibacteraceae</taxon>
        <taxon>Culicoidibacter</taxon>
    </lineage>
</organism>
<accession>A0A5R8Q9G8</accession>
<proteinExistence type="inferred from homology"/>
<name>A0A5R8Q9G8_9FIRM</name>
<dbReference type="EMBL" id="VBWP01000008">
    <property type="protein sequence ID" value="TLG72563.1"/>
    <property type="molecule type" value="Genomic_DNA"/>
</dbReference>
<reference evidence="3 4" key="1">
    <citation type="submission" date="2019-05" db="EMBL/GenBank/DDBJ databases">
        <title>Culicoidintestinum kansasii gen. nov., sp. nov. from the gastrointestinal tract of the biting midge, Culicoides sonorensis.</title>
        <authorList>
            <person name="Neupane S."/>
            <person name="Ghosh A."/>
            <person name="Gunther S."/>
            <person name="Martin K."/>
            <person name="Zurek L."/>
        </authorList>
    </citation>
    <scope>NUCLEOTIDE SEQUENCE [LARGE SCALE GENOMIC DNA]</scope>
    <source>
        <strain evidence="3 4">CS-1</strain>
    </source>
</reference>
<protein>
    <submittedName>
        <fullName evidence="3">DNA-protecting protein DprA</fullName>
    </submittedName>
</protein>
<dbReference type="PANTHER" id="PTHR43022:SF1">
    <property type="entry name" value="PROTEIN SMF"/>
    <property type="match status" value="1"/>
</dbReference>
<comment type="similarity">
    <text evidence="1">Belongs to the DprA/Smf family.</text>
</comment>
<dbReference type="InterPro" id="IPR057666">
    <property type="entry name" value="DrpA_SLOG"/>
</dbReference>
<sequence length="265" mass="29843">MRTKLLNADYYQTLSFRERGDIIRDIKLNQSKKLWQILSASDSSGSEPELPPDCHYLTILDDNYPVALKEIYDPPLVLYYKGDINLLEHQRKIAVVGSRTPQNISLRSARNTIRQLNKHNFLAVSGLANGIDRNIHIEALAQHLPTIAVLGAGFDHIYPLTNTTIFKNICQHGLAISEYPPYIKAQKWQFVARNRIIAGLVSGVIVIEAKEKSGTMLTARFALAENRELYVVGGHSLDPSYRGSNKLIQEGAKLFIDIDDILEDF</sequence>
<evidence type="ECO:0000313" key="3">
    <source>
        <dbReference type="EMBL" id="TLG72563.1"/>
    </source>
</evidence>
<dbReference type="NCBIfam" id="TIGR00732">
    <property type="entry name" value="dprA"/>
    <property type="match status" value="1"/>
</dbReference>
<dbReference type="Proteomes" id="UP000306912">
    <property type="component" value="Unassembled WGS sequence"/>
</dbReference>
<dbReference type="Pfam" id="PF02481">
    <property type="entry name" value="DNA_processg_A"/>
    <property type="match status" value="1"/>
</dbReference>
<evidence type="ECO:0000256" key="1">
    <source>
        <dbReference type="ARBA" id="ARBA00006525"/>
    </source>
</evidence>
<dbReference type="AlphaFoldDB" id="A0A5R8Q9G8"/>
<dbReference type="OrthoDB" id="9785707at2"/>
<dbReference type="SUPFAM" id="SSF102405">
    <property type="entry name" value="MCP/YpsA-like"/>
    <property type="match status" value="1"/>
</dbReference>
<gene>
    <name evidence="3" type="primary">dprA</name>
    <name evidence="3" type="ORF">FEZ08_09245</name>
</gene>
<dbReference type="InterPro" id="IPR003488">
    <property type="entry name" value="DprA"/>
</dbReference>
<dbReference type="FunCoup" id="A0A5R8Q9G8">
    <property type="interactions" value="237"/>
</dbReference>
<comment type="caution">
    <text evidence="3">The sequence shown here is derived from an EMBL/GenBank/DDBJ whole genome shotgun (WGS) entry which is preliminary data.</text>
</comment>
<dbReference type="Gene3D" id="3.40.50.450">
    <property type="match status" value="1"/>
</dbReference>
<evidence type="ECO:0000259" key="2">
    <source>
        <dbReference type="Pfam" id="PF02481"/>
    </source>
</evidence>
<keyword evidence="4" id="KW-1185">Reference proteome</keyword>
<dbReference type="RefSeq" id="WP_138191647.1">
    <property type="nucleotide sequence ID" value="NZ_VBWP01000008.1"/>
</dbReference>
<dbReference type="InParanoid" id="A0A5R8Q9G8"/>
<feature type="domain" description="Smf/DprA SLOG" evidence="2">
    <location>
        <begin position="56"/>
        <end position="264"/>
    </location>
</feature>
<dbReference type="PANTHER" id="PTHR43022">
    <property type="entry name" value="PROTEIN SMF"/>
    <property type="match status" value="1"/>
</dbReference>
<dbReference type="GO" id="GO:0009294">
    <property type="term" value="P:DNA-mediated transformation"/>
    <property type="evidence" value="ECO:0007669"/>
    <property type="project" value="InterPro"/>
</dbReference>